<organism evidence="3">
    <name type="scientific">marine metagenome</name>
    <dbReference type="NCBI Taxonomy" id="408172"/>
    <lineage>
        <taxon>unclassified sequences</taxon>
        <taxon>metagenomes</taxon>
        <taxon>ecological metagenomes</taxon>
    </lineage>
</organism>
<dbReference type="PANTHER" id="PTHR42733:SF2">
    <property type="entry name" value="DJ-1_THIJ_PFPI FAMILY PROTEIN"/>
    <property type="match status" value="1"/>
</dbReference>
<protein>
    <recommendedName>
        <fullName evidence="2">DJ-1/PfpI domain-containing protein</fullName>
    </recommendedName>
</protein>
<reference evidence="3" key="1">
    <citation type="submission" date="2018-05" db="EMBL/GenBank/DDBJ databases">
        <authorList>
            <person name="Lanie J.A."/>
            <person name="Ng W.-L."/>
            <person name="Kazmierczak K.M."/>
            <person name="Andrzejewski T.M."/>
            <person name="Davidsen T.M."/>
            <person name="Wayne K.J."/>
            <person name="Tettelin H."/>
            <person name="Glass J.I."/>
            <person name="Rusch D."/>
            <person name="Podicherti R."/>
            <person name="Tsui H.-C.T."/>
            <person name="Winkler M.E."/>
        </authorList>
    </citation>
    <scope>NUCLEOTIDE SEQUENCE</scope>
</reference>
<dbReference type="EMBL" id="UINC01008393">
    <property type="protein sequence ID" value="SVA37781.1"/>
    <property type="molecule type" value="Genomic_DNA"/>
</dbReference>
<dbReference type="AlphaFoldDB" id="A0A381VCP7"/>
<gene>
    <name evidence="3" type="ORF">METZ01_LOCUS90635</name>
</gene>
<dbReference type="PANTHER" id="PTHR42733">
    <property type="entry name" value="DJ-1 PROTEIN"/>
    <property type="match status" value="1"/>
</dbReference>
<accession>A0A381VCP7</accession>
<dbReference type="Pfam" id="PF01965">
    <property type="entry name" value="DJ-1_PfpI"/>
    <property type="match status" value="1"/>
</dbReference>
<dbReference type="SUPFAM" id="SSF52317">
    <property type="entry name" value="Class I glutamine amidotransferase-like"/>
    <property type="match status" value="1"/>
</dbReference>
<evidence type="ECO:0000259" key="2">
    <source>
        <dbReference type="Pfam" id="PF01965"/>
    </source>
</evidence>
<dbReference type="InterPro" id="IPR029062">
    <property type="entry name" value="Class_I_gatase-like"/>
</dbReference>
<name>A0A381VCP7_9ZZZZ</name>
<proteinExistence type="inferred from homology"/>
<dbReference type="InterPro" id="IPR006286">
    <property type="entry name" value="C56_PfpI-like"/>
</dbReference>
<sequence length="195" mass="22118">MSDLTKPKVLIIFGDAAETVDTMYPYFRLIEGGYEPVVAAPEKRDYQMVMHQVKPGWTITKEWEGYVMPADIAFKDVNPEEYLGIFFSGGRAPEYIREDEKLLHITRYFFEKNAPIASVCHGVEIPARADCVRGRRMATVPKAKFDLEICGGTFVDEPCVIDGNLVSGRTFWDHGHYMGVWIKLLDEARDAQSTS</sequence>
<dbReference type="PROSITE" id="PS51276">
    <property type="entry name" value="PEPTIDASE_C56_PFPI"/>
    <property type="match status" value="1"/>
</dbReference>
<dbReference type="Gene3D" id="3.40.50.880">
    <property type="match status" value="1"/>
</dbReference>
<comment type="similarity">
    <text evidence="1">Belongs to the peptidase C56 family.</text>
</comment>
<dbReference type="CDD" id="cd03169">
    <property type="entry name" value="GATase1_PfpI_1"/>
    <property type="match status" value="1"/>
</dbReference>
<feature type="domain" description="DJ-1/PfpI" evidence="2">
    <location>
        <begin position="8"/>
        <end position="173"/>
    </location>
</feature>
<evidence type="ECO:0000256" key="1">
    <source>
        <dbReference type="ARBA" id="ARBA00008542"/>
    </source>
</evidence>
<evidence type="ECO:0000313" key="3">
    <source>
        <dbReference type="EMBL" id="SVA37781.1"/>
    </source>
</evidence>
<dbReference type="InterPro" id="IPR002818">
    <property type="entry name" value="DJ-1/PfpI"/>
</dbReference>